<name>A0A397T3S9_9GLOM</name>
<keyword evidence="7" id="KW-1133">Transmembrane helix</keyword>
<keyword evidence="8" id="KW-0811">Translocation</keyword>
<evidence type="ECO:0000256" key="8">
    <source>
        <dbReference type="ARBA" id="ARBA00023010"/>
    </source>
</evidence>
<sequence length="157" mass="16563">MSRYGDFNRDPCPWVILNDTGGAFAMGAIGGGIWHFVKGAKNSPKGERIIGSITTVKARAPILGGNFAVWGGLFSTFDCALKGIRQKEDPWNLIASGFFTGGVLAARGGIGAATRSACFGAFILAIIEGVTFATSKFTTPPPMMQVPEIRPQSPNPQ</sequence>
<organism evidence="11 12">
    <name type="scientific">Glomus cerebriforme</name>
    <dbReference type="NCBI Taxonomy" id="658196"/>
    <lineage>
        <taxon>Eukaryota</taxon>
        <taxon>Fungi</taxon>
        <taxon>Fungi incertae sedis</taxon>
        <taxon>Mucoromycota</taxon>
        <taxon>Glomeromycotina</taxon>
        <taxon>Glomeromycetes</taxon>
        <taxon>Glomerales</taxon>
        <taxon>Glomeraceae</taxon>
        <taxon>Glomus</taxon>
    </lineage>
</organism>
<dbReference type="GO" id="GO:0008320">
    <property type="term" value="F:protein transmembrane transporter activity"/>
    <property type="evidence" value="ECO:0007669"/>
    <property type="project" value="TreeGrafter"/>
</dbReference>
<keyword evidence="4" id="KW-0812">Transmembrane</keyword>
<comment type="caution">
    <text evidence="11">The sequence shown here is derived from an EMBL/GenBank/DDBJ whole genome shotgun (WGS) entry which is preliminary data.</text>
</comment>
<evidence type="ECO:0000256" key="6">
    <source>
        <dbReference type="ARBA" id="ARBA00022927"/>
    </source>
</evidence>
<dbReference type="AlphaFoldDB" id="A0A397T3S9"/>
<evidence type="ECO:0000256" key="3">
    <source>
        <dbReference type="ARBA" id="ARBA00022448"/>
    </source>
</evidence>
<gene>
    <name evidence="11" type="ORF">C1645_764897</name>
</gene>
<keyword evidence="6" id="KW-0653">Protein transport</keyword>
<evidence type="ECO:0000313" key="12">
    <source>
        <dbReference type="Proteomes" id="UP000265703"/>
    </source>
</evidence>
<dbReference type="Pfam" id="PF02466">
    <property type="entry name" value="Tim17"/>
    <property type="match status" value="1"/>
</dbReference>
<keyword evidence="5" id="KW-0999">Mitochondrion inner membrane</keyword>
<evidence type="ECO:0000313" key="11">
    <source>
        <dbReference type="EMBL" id="RIA92472.1"/>
    </source>
</evidence>
<protein>
    <submittedName>
        <fullName evidence="11">Tim17/Tim22/Tim23/Pmp24 family-domain-containing protein</fullName>
    </submittedName>
</protein>
<evidence type="ECO:0000256" key="2">
    <source>
        <dbReference type="ARBA" id="ARBA00008444"/>
    </source>
</evidence>
<comment type="similarity">
    <text evidence="2">Belongs to the Tim17/Tim22/Tim23 family.</text>
</comment>
<dbReference type="Proteomes" id="UP000265703">
    <property type="component" value="Unassembled WGS sequence"/>
</dbReference>
<evidence type="ECO:0000256" key="7">
    <source>
        <dbReference type="ARBA" id="ARBA00022989"/>
    </source>
</evidence>
<evidence type="ECO:0000256" key="1">
    <source>
        <dbReference type="ARBA" id="ARBA00004448"/>
    </source>
</evidence>
<dbReference type="OrthoDB" id="2261329at2759"/>
<dbReference type="EMBL" id="QKYT01000125">
    <property type="protein sequence ID" value="RIA92472.1"/>
    <property type="molecule type" value="Genomic_DNA"/>
</dbReference>
<dbReference type="GO" id="GO:0030150">
    <property type="term" value="P:protein import into mitochondrial matrix"/>
    <property type="evidence" value="ECO:0007669"/>
    <property type="project" value="TreeGrafter"/>
</dbReference>
<accession>A0A397T3S9</accession>
<dbReference type="PANTHER" id="PTHR10485:SF0">
    <property type="entry name" value="AT05822P-RELATED"/>
    <property type="match status" value="1"/>
</dbReference>
<proteinExistence type="inferred from homology"/>
<dbReference type="PANTHER" id="PTHR10485">
    <property type="entry name" value="MITOCHONDRIAL IMPORT INNER MEMBRANE TRANSLOCASE SUBUNIT TIM-17"/>
    <property type="match status" value="1"/>
</dbReference>
<evidence type="ECO:0000256" key="4">
    <source>
        <dbReference type="ARBA" id="ARBA00022692"/>
    </source>
</evidence>
<keyword evidence="12" id="KW-1185">Reference proteome</keyword>
<evidence type="ECO:0000256" key="9">
    <source>
        <dbReference type="ARBA" id="ARBA00023128"/>
    </source>
</evidence>
<keyword evidence="10" id="KW-0472">Membrane</keyword>
<keyword evidence="3" id="KW-0813">Transport</keyword>
<keyword evidence="9" id="KW-0496">Mitochondrion</keyword>
<reference evidence="11 12" key="1">
    <citation type="submission" date="2018-06" db="EMBL/GenBank/DDBJ databases">
        <title>Comparative genomics reveals the genomic features of Rhizophagus irregularis, R. cerebriforme, R. diaphanum and Gigaspora rosea, and their symbiotic lifestyle signature.</title>
        <authorList>
            <person name="Morin E."/>
            <person name="San Clemente H."/>
            <person name="Chen E.C.H."/>
            <person name="De La Providencia I."/>
            <person name="Hainaut M."/>
            <person name="Kuo A."/>
            <person name="Kohler A."/>
            <person name="Murat C."/>
            <person name="Tang N."/>
            <person name="Roy S."/>
            <person name="Loubradou J."/>
            <person name="Henrissat B."/>
            <person name="Grigoriev I.V."/>
            <person name="Corradi N."/>
            <person name="Roux C."/>
            <person name="Martin F.M."/>
        </authorList>
    </citation>
    <scope>NUCLEOTIDE SEQUENCE [LARGE SCALE GENOMIC DNA]</scope>
    <source>
        <strain evidence="11 12">DAOM 227022</strain>
    </source>
</reference>
<dbReference type="STRING" id="658196.A0A397T3S9"/>
<evidence type="ECO:0000256" key="5">
    <source>
        <dbReference type="ARBA" id="ARBA00022792"/>
    </source>
</evidence>
<comment type="subcellular location">
    <subcellularLocation>
        <location evidence="1">Mitochondrion inner membrane</location>
        <topology evidence="1">Multi-pass membrane protein</topology>
    </subcellularLocation>
</comment>
<dbReference type="GO" id="GO:0005744">
    <property type="term" value="C:TIM23 mitochondrial import inner membrane translocase complex"/>
    <property type="evidence" value="ECO:0007669"/>
    <property type="project" value="TreeGrafter"/>
</dbReference>
<evidence type="ECO:0000256" key="10">
    <source>
        <dbReference type="ARBA" id="ARBA00023136"/>
    </source>
</evidence>